<accession>A0A096VKH4</accession>
<reference evidence="1 2" key="2">
    <citation type="journal article" date="2015" name="PLoS ONE">
        <title>Comparative Genomic and Phylogenomic Analyses Reveal a Conserved Core Genome Shared by Estuarine and Oceanic Cyanopodoviruses.</title>
        <authorList>
            <person name="Huang S."/>
            <person name="Zhang S."/>
            <person name="Jiao N."/>
            <person name="Chen F."/>
        </authorList>
    </citation>
    <scope>NUCLEOTIDE SEQUENCE [LARGE SCALE GENOMIC DNA]</scope>
</reference>
<protein>
    <submittedName>
        <fullName evidence="1">Uncharacterized protein</fullName>
    </submittedName>
</protein>
<name>A0A096VKH4_9CAUD</name>
<dbReference type="RefSeq" id="YP_009103207.1">
    <property type="nucleotide sequence ID" value="NC_025456.1"/>
</dbReference>
<reference evidence="2" key="1">
    <citation type="submission" date="2012-12" db="EMBL/GenBank/DDBJ databases">
        <title>Genomics of marine cyanopodoviruses.</title>
        <authorList>
            <person name="Huang S."/>
            <person name="Chen F."/>
        </authorList>
    </citation>
    <scope>NUCLEOTIDE SEQUENCE [LARGE SCALE GENOMIC DNA]</scope>
</reference>
<dbReference type="EMBL" id="KC310802">
    <property type="protein sequence ID" value="AGK86552.1"/>
    <property type="molecule type" value="Genomic_DNA"/>
</dbReference>
<dbReference type="KEGG" id="vg:22112127"/>
<gene>
    <name evidence="1" type="ORF">S-CBP1_0047</name>
</gene>
<sequence>MPDTKKEKLNPIQELLRNLKIAYVDGKNPIGRAMTGHGFSPSKNAALNIGAMMRIPYDPETRIRPKDPQQQLRANNLRIGQIERITNTYGKPRVKLAD</sequence>
<proteinExistence type="predicted"/>
<dbReference type="Proteomes" id="UP000030045">
    <property type="component" value="Segment"/>
</dbReference>
<evidence type="ECO:0000313" key="2">
    <source>
        <dbReference type="Proteomes" id="UP000030045"/>
    </source>
</evidence>
<keyword evidence="2" id="KW-1185">Reference proteome</keyword>
<organism evidence="1 2">
    <name type="scientific">Synechococcus phage S-CBP1</name>
    <dbReference type="NCBI Taxonomy" id="1273711"/>
    <lineage>
        <taxon>Viruses</taxon>
        <taxon>Duplodnaviria</taxon>
        <taxon>Heunggongvirae</taxon>
        <taxon>Uroviricota</taxon>
        <taxon>Caudoviricetes</taxon>
        <taxon>Autographivirales</taxon>
        <taxon>Sechaudvirinae</taxon>
        <taxon>Angmobvirus</taxon>
        <taxon>Angmobvirus SCBP1</taxon>
    </lineage>
</organism>
<dbReference type="GeneID" id="22112127"/>
<evidence type="ECO:0000313" key="1">
    <source>
        <dbReference type="EMBL" id="AGK86552.1"/>
    </source>
</evidence>